<organism evidence="1 2">
    <name type="scientific">Plasmodium falciparum MaliPS096_E11</name>
    <dbReference type="NCBI Taxonomy" id="1036727"/>
    <lineage>
        <taxon>Eukaryota</taxon>
        <taxon>Sar</taxon>
        <taxon>Alveolata</taxon>
        <taxon>Apicomplexa</taxon>
        <taxon>Aconoidasida</taxon>
        <taxon>Haemosporida</taxon>
        <taxon>Plasmodiidae</taxon>
        <taxon>Plasmodium</taxon>
        <taxon>Plasmodium (Laverania)</taxon>
    </lineage>
</organism>
<name>A0A024WIJ3_PLAFA</name>
<reference evidence="1 2" key="2">
    <citation type="submission" date="2013-02" db="EMBL/GenBank/DDBJ databases">
        <title>The Genome Sequence of Plasmodium falciparum MaliPS096_E11.</title>
        <authorList>
            <consortium name="The Broad Institute Genome Sequencing Platform"/>
            <consortium name="The Broad Institute Genome Sequencing Center for Infectious Disease"/>
            <person name="Neafsey D."/>
            <person name="Cheeseman I."/>
            <person name="Volkman S."/>
            <person name="Adams J."/>
            <person name="Walker B."/>
            <person name="Young S.K."/>
            <person name="Zeng Q."/>
            <person name="Gargeya S."/>
            <person name="Fitzgerald M."/>
            <person name="Haas B."/>
            <person name="Abouelleil A."/>
            <person name="Alvarado L."/>
            <person name="Arachchi H.M."/>
            <person name="Berlin A.M."/>
            <person name="Chapman S.B."/>
            <person name="Dewar J."/>
            <person name="Goldberg J."/>
            <person name="Griggs A."/>
            <person name="Gujja S."/>
            <person name="Hansen M."/>
            <person name="Howarth C."/>
            <person name="Imamovic A."/>
            <person name="Larimer J."/>
            <person name="McCowan C."/>
            <person name="Murphy C."/>
            <person name="Neiman D."/>
            <person name="Pearson M."/>
            <person name="Priest M."/>
            <person name="Roberts A."/>
            <person name="Saif S."/>
            <person name="Shea T."/>
            <person name="Sisk P."/>
            <person name="Sykes S."/>
            <person name="Wortman J."/>
            <person name="Nusbaum C."/>
            <person name="Birren B."/>
        </authorList>
    </citation>
    <scope>NUCLEOTIDE SEQUENCE [LARGE SCALE GENOMIC DNA]</scope>
    <source>
        <strain evidence="1 2">MaliPS096_E11</strain>
    </source>
</reference>
<dbReference type="AlphaFoldDB" id="A0A024WIJ3"/>
<dbReference type="Proteomes" id="UP000030699">
    <property type="component" value="Unassembled WGS sequence"/>
</dbReference>
<reference evidence="1 2" key="1">
    <citation type="submission" date="2013-02" db="EMBL/GenBank/DDBJ databases">
        <title>The Genome Annotation of Plasmodium falciparum MaliPS096_E11.</title>
        <authorList>
            <consortium name="The Broad Institute Genome Sequencing Platform"/>
            <consortium name="The Broad Institute Genome Sequencing Center for Infectious Disease"/>
            <person name="Neafsey D."/>
            <person name="Hoffman S."/>
            <person name="Volkman S."/>
            <person name="Rosenthal P."/>
            <person name="Walker B."/>
            <person name="Young S.K."/>
            <person name="Zeng Q."/>
            <person name="Gargeya S."/>
            <person name="Fitzgerald M."/>
            <person name="Haas B."/>
            <person name="Abouelleil A."/>
            <person name="Allen A.W."/>
            <person name="Alvarado L."/>
            <person name="Arachchi H.M."/>
            <person name="Berlin A.M."/>
            <person name="Chapman S.B."/>
            <person name="Gainer-Dewar J."/>
            <person name="Goldberg J."/>
            <person name="Griggs A."/>
            <person name="Gujja S."/>
            <person name="Hansen M."/>
            <person name="Howarth C."/>
            <person name="Imamovic A."/>
            <person name="Ireland A."/>
            <person name="Larimer J."/>
            <person name="McCowan C."/>
            <person name="Murphy C."/>
            <person name="Pearson M."/>
            <person name="Poon T.W."/>
            <person name="Priest M."/>
            <person name="Roberts A."/>
            <person name="Saif S."/>
            <person name="Shea T."/>
            <person name="Sisk P."/>
            <person name="Sykes S."/>
            <person name="Wortman J."/>
            <person name="Nusbaum C."/>
            <person name="Birren B."/>
        </authorList>
    </citation>
    <scope>NUCLEOTIDE SEQUENCE [LARGE SCALE GENOMIC DNA]</scope>
    <source>
        <strain evidence="1 2">MaliPS096_E11</strain>
    </source>
</reference>
<sequence length="82" mass="10031">MEIVSIYTTKYFVRNIIFRIYNKITKCGGQNIKFSFFFPPLIIMFLFCKRYSTFASYYYKYNYNTYKITLSNKIEIFELTTN</sequence>
<dbReference type="EMBL" id="KI925626">
    <property type="protein sequence ID" value="ETW46341.1"/>
    <property type="molecule type" value="Genomic_DNA"/>
</dbReference>
<proteinExistence type="predicted"/>
<evidence type="ECO:0000313" key="2">
    <source>
        <dbReference type="Proteomes" id="UP000030699"/>
    </source>
</evidence>
<accession>A0A024WIJ3</accession>
<evidence type="ECO:0000313" key="1">
    <source>
        <dbReference type="EMBL" id="ETW46341.1"/>
    </source>
</evidence>
<protein>
    <submittedName>
        <fullName evidence="1">Uncharacterized protein</fullName>
    </submittedName>
</protein>
<gene>
    <name evidence="1" type="ORF">PFMALIP_05584</name>
</gene>